<proteinExistence type="inferred from homology"/>
<dbReference type="InterPro" id="IPR014756">
    <property type="entry name" value="Ig_E-set"/>
</dbReference>
<dbReference type="Gene3D" id="2.60.40.1220">
    <property type="match status" value="1"/>
</dbReference>
<dbReference type="GO" id="GO:0005507">
    <property type="term" value="F:copper ion binding"/>
    <property type="evidence" value="ECO:0007669"/>
    <property type="project" value="InterPro"/>
</dbReference>
<evidence type="ECO:0000256" key="6">
    <source>
        <dbReference type="SAM" id="SignalP"/>
    </source>
</evidence>
<dbReference type="InterPro" id="IPR014755">
    <property type="entry name" value="Cu-Rt/internalin_Ig-like"/>
</dbReference>
<keyword evidence="9" id="KW-1185">Reference proteome</keyword>
<evidence type="ECO:0000313" key="8">
    <source>
        <dbReference type="EMBL" id="TPG47199.1"/>
    </source>
</evidence>
<name>A0A502FD31_9SPHN</name>
<evidence type="ECO:0000256" key="5">
    <source>
        <dbReference type="ARBA" id="ARBA00023008"/>
    </source>
</evidence>
<comment type="subcellular location">
    <subcellularLocation>
        <location evidence="1">Periplasm</location>
    </subcellularLocation>
</comment>
<dbReference type="AlphaFoldDB" id="A0A502FD31"/>
<feature type="chain" id="PRO_5021380014" evidence="6">
    <location>
        <begin position="21"/>
        <end position="123"/>
    </location>
</feature>
<dbReference type="NCBIfam" id="NF033814">
    <property type="entry name" value="copper_CopC"/>
    <property type="match status" value="1"/>
</dbReference>
<keyword evidence="4" id="KW-0574">Periplasm</keyword>
<evidence type="ECO:0000259" key="7">
    <source>
        <dbReference type="Pfam" id="PF04234"/>
    </source>
</evidence>
<organism evidence="8 9">
    <name type="scientific">Sphingomonas glacialis</name>
    <dbReference type="NCBI Taxonomy" id="658225"/>
    <lineage>
        <taxon>Bacteria</taxon>
        <taxon>Pseudomonadati</taxon>
        <taxon>Pseudomonadota</taxon>
        <taxon>Alphaproteobacteria</taxon>
        <taxon>Sphingomonadales</taxon>
        <taxon>Sphingomonadaceae</taxon>
        <taxon>Sphingomonas</taxon>
    </lineage>
</organism>
<reference evidence="8 9" key="1">
    <citation type="journal article" date="2019" name="Environ. Microbiol.">
        <title>Species interactions and distinct microbial communities in high Arctic permafrost affected cryosols are associated with the CH4 and CO2 gas fluxes.</title>
        <authorList>
            <person name="Altshuler I."/>
            <person name="Hamel J."/>
            <person name="Turney S."/>
            <person name="Magnuson E."/>
            <person name="Levesque R."/>
            <person name="Greer C."/>
            <person name="Whyte L.G."/>
        </authorList>
    </citation>
    <scope>NUCLEOTIDE SEQUENCE [LARGE SCALE GENOMIC DNA]</scope>
    <source>
        <strain evidence="8 9">E6.1</strain>
    </source>
</reference>
<dbReference type="Proteomes" id="UP000319931">
    <property type="component" value="Unassembled WGS sequence"/>
</dbReference>
<feature type="domain" description="CopC" evidence="7">
    <location>
        <begin position="21"/>
        <end position="122"/>
    </location>
</feature>
<dbReference type="Pfam" id="PF04234">
    <property type="entry name" value="CopC"/>
    <property type="match status" value="1"/>
</dbReference>
<dbReference type="RefSeq" id="WP_140852456.1">
    <property type="nucleotide sequence ID" value="NZ_RCZC01000011.1"/>
</dbReference>
<sequence>MRRLSAILLPALLVSAPAFAHPKLLSSTPAADAVVAPVDRIELKFSEKLLAPMAGAELMMTEMPGMTMHAPMKMKLTTTVGATGDSLIATLPKPLPKGGYTFTYHVVSTDTHRIEGSYRFKVQ</sequence>
<dbReference type="OrthoDB" id="9796814at2"/>
<gene>
    <name evidence="8" type="ORF">EAH76_22180</name>
</gene>
<comment type="caution">
    <text evidence="8">The sequence shown here is derived from an EMBL/GenBank/DDBJ whole genome shotgun (WGS) entry which is preliminary data.</text>
</comment>
<comment type="similarity">
    <text evidence="2">Belongs to the CopC family.</text>
</comment>
<dbReference type="EMBL" id="RCZC01000011">
    <property type="protein sequence ID" value="TPG47199.1"/>
    <property type="molecule type" value="Genomic_DNA"/>
</dbReference>
<protein>
    <submittedName>
        <fullName evidence="8">Copper resistance protein CopC</fullName>
    </submittedName>
</protein>
<evidence type="ECO:0000256" key="1">
    <source>
        <dbReference type="ARBA" id="ARBA00004418"/>
    </source>
</evidence>
<evidence type="ECO:0000256" key="2">
    <source>
        <dbReference type="ARBA" id="ARBA00010509"/>
    </source>
</evidence>
<dbReference type="GO" id="GO:0046688">
    <property type="term" value="P:response to copper ion"/>
    <property type="evidence" value="ECO:0007669"/>
    <property type="project" value="InterPro"/>
</dbReference>
<evidence type="ECO:0000313" key="9">
    <source>
        <dbReference type="Proteomes" id="UP000319931"/>
    </source>
</evidence>
<accession>A0A502FD31</accession>
<keyword evidence="5" id="KW-0186">Copper</keyword>
<evidence type="ECO:0000256" key="4">
    <source>
        <dbReference type="ARBA" id="ARBA00022764"/>
    </source>
</evidence>
<evidence type="ECO:0000256" key="3">
    <source>
        <dbReference type="ARBA" id="ARBA00022729"/>
    </source>
</evidence>
<dbReference type="SUPFAM" id="SSF81296">
    <property type="entry name" value="E set domains"/>
    <property type="match status" value="1"/>
</dbReference>
<dbReference type="GO" id="GO:0042597">
    <property type="term" value="C:periplasmic space"/>
    <property type="evidence" value="ECO:0007669"/>
    <property type="project" value="UniProtKB-SubCell"/>
</dbReference>
<dbReference type="InterPro" id="IPR007348">
    <property type="entry name" value="CopC_dom"/>
</dbReference>
<feature type="signal peptide" evidence="6">
    <location>
        <begin position="1"/>
        <end position="20"/>
    </location>
</feature>
<dbReference type="InterPro" id="IPR047685">
    <property type="entry name" value="CopC-like"/>
</dbReference>
<keyword evidence="3 6" id="KW-0732">Signal</keyword>